<accession>A0ABT1QZ28</accession>
<protein>
    <submittedName>
        <fullName evidence="1">Uncharacterized protein</fullName>
    </submittedName>
</protein>
<proteinExistence type="predicted"/>
<organism evidence="1 2">
    <name type="scientific">Tahibacter harae</name>
    <dbReference type="NCBI Taxonomy" id="2963937"/>
    <lineage>
        <taxon>Bacteria</taxon>
        <taxon>Pseudomonadati</taxon>
        <taxon>Pseudomonadota</taxon>
        <taxon>Gammaproteobacteria</taxon>
        <taxon>Lysobacterales</taxon>
        <taxon>Rhodanobacteraceae</taxon>
        <taxon>Tahibacter</taxon>
    </lineage>
</organism>
<dbReference type="EMBL" id="JANFQO010000033">
    <property type="protein sequence ID" value="MCQ4167532.1"/>
    <property type="molecule type" value="Genomic_DNA"/>
</dbReference>
<keyword evidence="2" id="KW-1185">Reference proteome</keyword>
<dbReference type="RefSeq" id="WP_255916718.1">
    <property type="nucleotide sequence ID" value="NZ_JANFQO010000033.1"/>
</dbReference>
<evidence type="ECO:0000313" key="2">
    <source>
        <dbReference type="Proteomes" id="UP001165498"/>
    </source>
</evidence>
<reference evidence="1" key="1">
    <citation type="submission" date="2022-07" db="EMBL/GenBank/DDBJ databases">
        <title>Tahibacter sp., a new gammaproteobacterium isolated from the silt sample collected at pig farm.</title>
        <authorList>
            <person name="Chen H."/>
        </authorList>
    </citation>
    <scope>NUCLEOTIDE SEQUENCE</scope>
    <source>
        <strain evidence="1">P2K</strain>
    </source>
</reference>
<sequence>MKAPNPDLAACGGFAAWQTDTIAGSPRWNAAAAEAAIADAGAEVFDAALVSPRFVVPAAGLHLRWRQHTRLSWASTAGVLEIAVDGGDWTDFRNAGGRFLSGGYDSRAFAGNPLGARAAWGGEEQVFETRAELPAALGARAVQLRFRLGSGGTGDARPGWLLSQLRCGVG</sequence>
<name>A0ABT1QZ28_9GAMM</name>
<gene>
    <name evidence="1" type="ORF">NM961_22695</name>
</gene>
<evidence type="ECO:0000313" key="1">
    <source>
        <dbReference type="EMBL" id="MCQ4167532.1"/>
    </source>
</evidence>
<dbReference type="Proteomes" id="UP001165498">
    <property type="component" value="Unassembled WGS sequence"/>
</dbReference>
<comment type="caution">
    <text evidence="1">The sequence shown here is derived from an EMBL/GenBank/DDBJ whole genome shotgun (WGS) entry which is preliminary data.</text>
</comment>